<protein>
    <recommendedName>
        <fullName evidence="3">Isochorismatase-like domain-containing protein</fullName>
    </recommendedName>
</protein>
<evidence type="ECO:0000256" key="2">
    <source>
        <dbReference type="ARBA" id="ARBA00022801"/>
    </source>
</evidence>
<evidence type="ECO:0000256" key="1">
    <source>
        <dbReference type="ARBA" id="ARBA00006336"/>
    </source>
</evidence>
<feature type="domain" description="Isochorismatase-like" evidence="3">
    <location>
        <begin position="225"/>
        <end position="272"/>
    </location>
</feature>
<dbReference type="AlphaFoldDB" id="A0A2P8AFY9"/>
<evidence type="ECO:0000313" key="5">
    <source>
        <dbReference type="Proteomes" id="UP000243723"/>
    </source>
</evidence>
<dbReference type="PANTHER" id="PTHR43540:SF9">
    <property type="entry name" value="FAMILY HYDROLASE, PUTATIVE (AFU_ORTHOLOGUE AFUA_2G08700)-RELATED"/>
    <property type="match status" value="1"/>
</dbReference>
<dbReference type="Gene3D" id="3.40.50.850">
    <property type="entry name" value="Isochorismatase-like"/>
    <property type="match status" value="1"/>
</dbReference>
<keyword evidence="2" id="KW-0378">Hydrolase</keyword>
<name>A0A2P8AFY9_9PEZI</name>
<dbReference type="EMBL" id="NHZQ01000010">
    <property type="protein sequence ID" value="PSK59372.1"/>
    <property type="molecule type" value="Genomic_DNA"/>
</dbReference>
<sequence length="299" mass="32607">MAKVQTEYLTEINQGDGSRQEVAVGSGDNTWIWTADGWDLTRSLRRGSDAPKKGVHLDCELVDIRFDPVKTALIIIDMQNIGLNKALDPPSAPPMYAAQGAILNQIIWLNWGLTEDDLANMPPSEARMFAFDLNTDKVDYGLGDPRGDTDDPANFLRHGERPNFSRLPGTGLGEVLLEDGSRVQGGRVMMRDTWNTALHGPLAAAFEKGKLAPRPDVLIYKNCSSGIRTLLFAGVNTDQCVGFTLQDANAQSFDTIILKDGCGTDSPPHAKATYEFNCVRAWGFLTSCKALAKAAGLEY</sequence>
<dbReference type="InterPro" id="IPR000868">
    <property type="entry name" value="Isochorismatase-like_dom"/>
</dbReference>
<accession>A0A2P8AFY9</accession>
<comment type="caution">
    <text evidence="4">The sequence shown here is derived from an EMBL/GenBank/DDBJ whole genome shotgun (WGS) entry which is preliminary data.</text>
</comment>
<evidence type="ECO:0000313" key="4">
    <source>
        <dbReference type="EMBL" id="PSK59372.1"/>
    </source>
</evidence>
<dbReference type="OrthoDB" id="167809at2759"/>
<gene>
    <name evidence="4" type="ORF">B9Z65_3696</name>
</gene>
<reference evidence="4 5" key="1">
    <citation type="submission" date="2017-05" db="EMBL/GenBank/DDBJ databases">
        <title>Draft genome sequence of Elsinoe australis.</title>
        <authorList>
            <person name="Cheng Q."/>
        </authorList>
    </citation>
    <scope>NUCLEOTIDE SEQUENCE [LARGE SCALE GENOMIC DNA]</scope>
    <source>
        <strain evidence="4 5">NL1</strain>
    </source>
</reference>
<dbReference type="Pfam" id="PF00857">
    <property type="entry name" value="Isochorismatase"/>
    <property type="match status" value="1"/>
</dbReference>
<dbReference type="InterPro" id="IPR050272">
    <property type="entry name" value="Isochorismatase-like_hydrls"/>
</dbReference>
<dbReference type="GO" id="GO:0016787">
    <property type="term" value="F:hydrolase activity"/>
    <property type="evidence" value="ECO:0007669"/>
    <property type="project" value="UniProtKB-KW"/>
</dbReference>
<dbReference type="InterPro" id="IPR036380">
    <property type="entry name" value="Isochorismatase-like_sf"/>
</dbReference>
<proteinExistence type="inferred from homology"/>
<dbReference type="Proteomes" id="UP000243723">
    <property type="component" value="Unassembled WGS sequence"/>
</dbReference>
<organism evidence="4 5">
    <name type="scientific">Elsinoe australis</name>
    <dbReference type="NCBI Taxonomy" id="40998"/>
    <lineage>
        <taxon>Eukaryota</taxon>
        <taxon>Fungi</taxon>
        <taxon>Dikarya</taxon>
        <taxon>Ascomycota</taxon>
        <taxon>Pezizomycotina</taxon>
        <taxon>Dothideomycetes</taxon>
        <taxon>Dothideomycetidae</taxon>
        <taxon>Myriangiales</taxon>
        <taxon>Elsinoaceae</taxon>
        <taxon>Elsinoe</taxon>
    </lineage>
</organism>
<dbReference type="STRING" id="40998.A0A2P8AFY9"/>
<dbReference type="PANTHER" id="PTHR43540">
    <property type="entry name" value="PEROXYUREIDOACRYLATE/UREIDOACRYLATE AMIDOHYDROLASE-RELATED"/>
    <property type="match status" value="1"/>
</dbReference>
<keyword evidence="5" id="KW-1185">Reference proteome</keyword>
<evidence type="ECO:0000259" key="3">
    <source>
        <dbReference type="Pfam" id="PF00857"/>
    </source>
</evidence>
<dbReference type="SUPFAM" id="SSF52499">
    <property type="entry name" value="Isochorismatase-like hydrolases"/>
    <property type="match status" value="1"/>
</dbReference>
<comment type="similarity">
    <text evidence="1">Belongs to the isochorismatase family.</text>
</comment>